<dbReference type="SUPFAM" id="SSF69340">
    <property type="entry name" value="C-terminal domain of adenylylcyclase associated protein"/>
    <property type="match status" value="1"/>
</dbReference>
<dbReference type="PROSITE" id="PS50010">
    <property type="entry name" value="DH_2"/>
    <property type="match status" value="1"/>
</dbReference>
<feature type="region of interest" description="Disordered" evidence="2">
    <location>
        <begin position="566"/>
        <end position="704"/>
    </location>
</feature>
<feature type="region of interest" description="Disordered" evidence="2">
    <location>
        <begin position="1472"/>
        <end position="1554"/>
    </location>
</feature>
<feature type="compositionally biased region" description="Basic and acidic residues" evidence="2">
    <location>
        <begin position="677"/>
        <end position="704"/>
    </location>
</feature>
<dbReference type="GO" id="GO:0035556">
    <property type="term" value="P:intracellular signal transduction"/>
    <property type="evidence" value="ECO:0007669"/>
    <property type="project" value="InterPro"/>
</dbReference>
<feature type="compositionally biased region" description="Acidic residues" evidence="2">
    <location>
        <begin position="569"/>
        <end position="597"/>
    </location>
</feature>
<dbReference type="VEuPathDB" id="AmoebaDB:NAEGRDRAFT_77860"/>
<dbReference type="InterPro" id="IPR035899">
    <property type="entry name" value="DBL_dom_sf"/>
</dbReference>
<dbReference type="SMART" id="SM00673">
    <property type="entry name" value="CARP"/>
    <property type="match status" value="2"/>
</dbReference>
<feature type="compositionally biased region" description="Polar residues" evidence="2">
    <location>
        <begin position="1476"/>
        <end position="1486"/>
    </location>
</feature>
<name>D2UYU8_NAEGR</name>
<evidence type="ECO:0000256" key="2">
    <source>
        <dbReference type="SAM" id="MobiDB-lite"/>
    </source>
</evidence>
<dbReference type="Pfam" id="PF00621">
    <property type="entry name" value="RhoGEF"/>
    <property type="match status" value="1"/>
</dbReference>
<dbReference type="InterPro" id="IPR006599">
    <property type="entry name" value="CARP_motif"/>
</dbReference>
<feature type="compositionally biased region" description="Acidic residues" evidence="2">
    <location>
        <begin position="608"/>
        <end position="676"/>
    </location>
</feature>
<dbReference type="EMBL" id="GG738846">
    <property type="protein sequence ID" value="EFC50031.1"/>
    <property type="molecule type" value="Genomic_DNA"/>
</dbReference>
<dbReference type="Pfam" id="PF00514">
    <property type="entry name" value="Arm"/>
    <property type="match status" value="1"/>
</dbReference>
<dbReference type="SMART" id="SM00185">
    <property type="entry name" value="ARM"/>
    <property type="match status" value="3"/>
</dbReference>
<dbReference type="InterPro" id="IPR012945">
    <property type="entry name" value="Tubulin-bd_cofactor_C_dom"/>
</dbReference>
<dbReference type="InterPro" id="IPR016024">
    <property type="entry name" value="ARM-type_fold"/>
</dbReference>
<comment type="similarity">
    <text evidence="1">Belongs to the TBCC family.</text>
</comment>
<dbReference type="SUPFAM" id="SSF48371">
    <property type="entry name" value="ARM repeat"/>
    <property type="match status" value="1"/>
</dbReference>
<dbReference type="GeneID" id="8863012"/>
<dbReference type="eggNOG" id="KOG3524">
    <property type="taxonomic scope" value="Eukaryota"/>
</dbReference>
<dbReference type="PROSITE" id="PS00741">
    <property type="entry name" value="DH_1"/>
    <property type="match status" value="1"/>
</dbReference>
<dbReference type="InterPro" id="IPR017901">
    <property type="entry name" value="C-CAP_CF_C-like"/>
</dbReference>
<dbReference type="InterPro" id="IPR011989">
    <property type="entry name" value="ARM-like"/>
</dbReference>
<dbReference type="PANTHER" id="PTHR12673">
    <property type="entry name" value="FACIOGENITAL DYSPLASIA PROTEIN"/>
    <property type="match status" value="1"/>
</dbReference>
<dbReference type="GO" id="GO:0005737">
    <property type="term" value="C:cytoplasm"/>
    <property type="evidence" value="ECO:0007669"/>
    <property type="project" value="TreeGrafter"/>
</dbReference>
<evidence type="ECO:0000256" key="1">
    <source>
        <dbReference type="ARBA" id="ARBA00008848"/>
    </source>
</evidence>
<dbReference type="OrthoDB" id="10256089at2759"/>
<dbReference type="STRING" id="5762.D2UYU8"/>
<keyword evidence="6" id="KW-1185">Reference proteome</keyword>
<dbReference type="KEGG" id="ngr:NAEGRDRAFT_77860"/>
<dbReference type="InterPro" id="IPR016098">
    <property type="entry name" value="CAP/MinC_C"/>
</dbReference>
<dbReference type="InterPro" id="IPR036223">
    <property type="entry name" value="CAP_C_sf"/>
</dbReference>
<feature type="domain" description="C-CAP/cofactor C-like" evidence="4">
    <location>
        <begin position="1316"/>
        <end position="1451"/>
    </location>
</feature>
<gene>
    <name evidence="5" type="ORF">NAEGRDRAFT_77860</name>
</gene>
<evidence type="ECO:0000259" key="4">
    <source>
        <dbReference type="PROSITE" id="PS51329"/>
    </source>
</evidence>
<reference evidence="5 6" key="1">
    <citation type="journal article" date="2010" name="Cell">
        <title>The genome of Naegleria gruberi illuminates early eukaryotic versatility.</title>
        <authorList>
            <person name="Fritz-Laylin L.K."/>
            <person name="Prochnik S.E."/>
            <person name="Ginger M.L."/>
            <person name="Dacks J.B."/>
            <person name="Carpenter M.L."/>
            <person name="Field M.C."/>
            <person name="Kuo A."/>
            <person name="Paredez A."/>
            <person name="Chapman J."/>
            <person name="Pham J."/>
            <person name="Shu S."/>
            <person name="Neupane R."/>
            <person name="Cipriano M."/>
            <person name="Mancuso J."/>
            <person name="Tu H."/>
            <person name="Salamov A."/>
            <person name="Lindquist E."/>
            <person name="Shapiro H."/>
            <person name="Lucas S."/>
            <person name="Grigoriev I.V."/>
            <person name="Cande W.Z."/>
            <person name="Fulton C."/>
            <person name="Rokhsar D.S."/>
            <person name="Dawson S.C."/>
        </authorList>
    </citation>
    <scope>NUCLEOTIDE SEQUENCE [LARGE SCALE GENOMIC DNA]</scope>
    <source>
        <strain evidence="5 6">NEG-M</strain>
    </source>
</reference>
<evidence type="ECO:0000313" key="6">
    <source>
        <dbReference type="Proteomes" id="UP000006671"/>
    </source>
</evidence>
<evidence type="ECO:0000313" key="5">
    <source>
        <dbReference type="EMBL" id="EFC50031.1"/>
    </source>
</evidence>
<dbReference type="PANTHER" id="PTHR12673:SF159">
    <property type="entry name" value="LD03170P"/>
    <property type="match status" value="1"/>
</dbReference>
<dbReference type="InParanoid" id="D2UYU8"/>
<protein>
    <submittedName>
        <fullName evidence="5">RhoGEF domain-containing protein</fullName>
    </submittedName>
</protein>
<dbReference type="Gene3D" id="1.20.900.10">
    <property type="entry name" value="Dbl homology (DH) domain"/>
    <property type="match status" value="1"/>
</dbReference>
<dbReference type="PROSITE" id="PS51329">
    <property type="entry name" value="C_CAP_COFACTOR_C"/>
    <property type="match status" value="1"/>
</dbReference>
<feature type="domain" description="DH" evidence="3">
    <location>
        <begin position="742"/>
        <end position="936"/>
    </location>
</feature>
<organism evidence="6">
    <name type="scientific">Naegleria gruberi</name>
    <name type="common">Amoeba</name>
    <dbReference type="NCBI Taxonomy" id="5762"/>
    <lineage>
        <taxon>Eukaryota</taxon>
        <taxon>Discoba</taxon>
        <taxon>Heterolobosea</taxon>
        <taxon>Tetramitia</taxon>
        <taxon>Eutetramitia</taxon>
        <taxon>Vahlkampfiidae</taxon>
        <taxon>Naegleria</taxon>
    </lineage>
</organism>
<dbReference type="InterPro" id="IPR051092">
    <property type="entry name" value="FYVE_RhoGEF_PH"/>
</dbReference>
<feature type="compositionally biased region" description="Low complexity" evidence="2">
    <location>
        <begin position="1504"/>
        <end position="1531"/>
    </location>
</feature>
<dbReference type="InterPro" id="IPR000225">
    <property type="entry name" value="Armadillo"/>
</dbReference>
<evidence type="ECO:0000259" key="3">
    <source>
        <dbReference type="PROSITE" id="PS50010"/>
    </source>
</evidence>
<dbReference type="SMART" id="SM00325">
    <property type="entry name" value="RhoGEF"/>
    <property type="match status" value="1"/>
</dbReference>
<proteinExistence type="inferred from homology"/>
<accession>D2UYU8</accession>
<dbReference type="Proteomes" id="UP000006671">
    <property type="component" value="Unassembled WGS sequence"/>
</dbReference>
<dbReference type="GO" id="GO:0005085">
    <property type="term" value="F:guanyl-nucleotide exchange factor activity"/>
    <property type="evidence" value="ECO:0007669"/>
    <property type="project" value="InterPro"/>
</dbReference>
<dbReference type="Pfam" id="PF07986">
    <property type="entry name" value="TBCC"/>
    <property type="match status" value="1"/>
</dbReference>
<dbReference type="RefSeq" id="XP_002682775.1">
    <property type="nucleotide sequence ID" value="XM_002682729.1"/>
</dbReference>
<dbReference type="Gene3D" id="2.160.20.70">
    <property type="match status" value="1"/>
</dbReference>
<sequence length="1718" mass="196599">MSSISERLQQVLEFQKKGDIASGHSILVQMTREARTADFQNELLKSSEEALDDLCLMLANKELNFKFIIVNILATVASLNPKLCQEIVKRSDTIDEMITTANEHKTMMQPVRDVTGFLRNACLNAENKSTLVRFKCHEMALVLMSHYNVKQGEFVLDNCCSMLSLLVRNDTELAFLVGTTLGGISSIKNILSDENLQKEAQNAQNAGTQRLVKSAIQLFQYLCHFSPANHKTMIQSGVPALLAQLIQTFDSTFPDASQSSMKVLHILGLSNLIGTQGGNPFLKEDTIGGTIQDLKSNTPAKQKKACEMLWEATEVEENIAAFVKSEIPDILISLMESEYLQILEPATGALSNLVRDPGVLVKLASRKVLSTLISFIKQEESVKLVLHAVAICVYIGNSSTLLERLSEINFASICSQVFDRFFQMLDIKEVGQVEIQILMALLKLFSNFARTKNSAIELKETGVVDALLGVIMKEATRQNYEIRKNACETLYNLYKVDEIRDYIDAIDGAMGYMTDMIELIDLSNCDRILNMKNNGASEDEIRQALDEDNNSFADDVNFDNNQMFKLASFDDDSDDDDTNSEDDYDDEEDDDSDEEDQETKVGTATAGGDDDLEASELEPEELDGELEPEELEPGELEPEELEPEDDDLEPQELEPETDSDDELQASVLDEELELQAELEKLKEKEEEEDRRKYEAERKKNEEKEKLKAERRLQRKLKRVEELKEKQKEDEEEEKKKEKRLIKRKAISKELLSTEDSYVGALDATRKFYMERIVTAPKQIIPKDKFNVIFKDIDLIYKVNYAFLQKLKALFENEDELMQNMEYRIGELVLSYAPSFKTYCSFVNNYDRAEAMMFSCIKQYKPFADFLDQVSNELLDLGYRQTDLGSFLIQPVQRLPRYNLLLTDLMKNSDNTNSTGYKILKRALGEVQNITGFVNEAKRGVEFMAMASKLLEKLQITLPENSERKWIHTEKKVRGYIYEKRRVEATKNKAPYQMSFHILSDYAILKKKGAMKGKKVYIFSLKHARIRRKAADLDKDGLSMTLEDEEQSRTTPPAIEVEMKFISKDMREEMLTKLENIHLDLMSQKYSEENILQSFLPFLDSHNYCYCSFMFSTFQQILRQKLIQSSVIREFSLPNENAVKLEPFFLYVYFQMFAFEKYLSPKHVNTETGFKDNQLDIYLIFRTCLDDLLKLVSDNDSVLNSTQVNHMSVFLCEEKDFKSMNLSKAFPFWCKSPSLSHKQIFKSSFSSLEKKKQKIIDERMLDPELSLMVRHDSEMIDDDSRFNFEEEDIAHVNAPEYVELGVIRNYILDNLDRSNFPHHITIRNITSNYVFYNHESSNMDTFFEISNVGEHSYICILQNHLQTICVKNCKDCTLVFGVIRGMLHVSNCSNVNIICLTNAIKISYCTDCQFYLCCNNRPLVFTSNRNIQFAPYNTTYTELTRQLSLHDCNIDPTLNYFSQPFVVDLDALHQLPHGSHQHASPSSNLMQTDSLSISTTPPPSPPSFGTPKSFEKSPSSPHGSSNSHSFNMSPSHMKSKNPTSPRGSDNHHRPHHPTVATTTSCFSIMEPSHFHLHFIPFENYNAKSSGKSKNPGTNGSGVLTIAEILTKIPSPLPKEYQTEIQNRTKTIANLFDHIKQNSNQIANKLMITHGLDSTLNLQQQAQFQNQQHQLIQNKMMDYMNRKFREWLVQSGFDKEYKVFLPPSGQRNAARKRSNSGSNK</sequence>
<dbReference type="InterPro" id="IPR001331">
    <property type="entry name" value="GDS_CDC24_CS"/>
</dbReference>
<dbReference type="eggNOG" id="KOG4416">
    <property type="taxonomic scope" value="Eukaryota"/>
</dbReference>
<dbReference type="CDD" id="cd00160">
    <property type="entry name" value="RhoGEF"/>
    <property type="match status" value="1"/>
</dbReference>
<dbReference type="Gene3D" id="1.25.10.10">
    <property type="entry name" value="Leucine-rich Repeat Variant"/>
    <property type="match status" value="2"/>
</dbReference>
<dbReference type="InterPro" id="IPR000219">
    <property type="entry name" value="DH_dom"/>
</dbReference>
<dbReference type="SUPFAM" id="SSF48065">
    <property type="entry name" value="DBL homology domain (DH-domain)"/>
    <property type="match status" value="1"/>
</dbReference>
<dbReference type="OMA" id="FKCHEMA"/>